<proteinExistence type="predicted"/>
<reference evidence="1" key="1">
    <citation type="submission" date="2021-02" db="EMBL/GenBank/DDBJ databases">
        <title>Infant gut strain persistence is associated with maternal origin, phylogeny, and functional potential including surface adhesion and iron acquisition.</title>
        <authorList>
            <person name="Lou Y.C."/>
        </authorList>
    </citation>
    <scope>NUCLEOTIDE SEQUENCE</scope>
    <source>
        <strain evidence="1">L2_039_000G1_dasL2_039_000G1_concoct_11</strain>
    </source>
</reference>
<dbReference type="AlphaFoldDB" id="A0A943UUW7"/>
<feature type="non-terminal residue" evidence="1">
    <location>
        <position position="1"/>
    </location>
</feature>
<accession>A0A943UUW7</accession>
<gene>
    <name evidence="1" type="ORF">KH142_10315</name>
</gene>
<name>A0A943UUW7_9ACTN</name>
<protein>
    <submittedName>
        <fullName evidence="1">Uncharacterized protein</fullName>
    </submittedName>
</protein>
<dbReference type="EMBL" id="JAGZSV010000340">
    <property type="protein sequence ID" value="MBS6941834.1"/>
    <property type="molecule type" value="Genomic_DNA"/>
</dbReference>
<sequence>QHGIAHRACFGIADRSAPRFGRLVFRLIHVAPFYCSIYYRTNCYSNNRTIGGTIRAETVERAAGRLTDAKGGVMVSAMFSSVVKIYRHARLLNDFASSEAVFVMPDATSLSAMLI</sequence>
<comment type="caution">
    <text evidence="1">The sequence shown here is derived from an EMBL/GenBank/DDBJ whole genome shotgun (WGS) entry which is preliminary data.</text>
</comment>
<evidence type="ECO:0000313" key="2">
    <source>
        <dbReference type="Proteomes" id="UP000727506"/>
    </source>
</evidence>
<evidence type="ECO:0000313" key="1">
    <source>
        <dbReference type="EMBL" id="MBS6941834.1"/>
    </source>
</evidence>
<dbReference type="Proteomes" id="UP000727506">
    <property type="component" value="Unassembled WGS sequence"/>
</dbReference>
<organism evidence="1 2">
    <name type="scientific">Slackia piriformis</name>
    <dbReference type="NCBI Taxonomy" id="626934"/>
    <lineage>
        <taxon>Bacteria</taxon>
        <taxon>Bacillati</taxon>
        <taxon>Actinomycetota</taxon>
        <taxon>Coriobacteriia</taxon>
        <taxon>Eggerthellales</taxon>
        <taxon>Eggerthellaceae</taxon>
        <taxon>Slackia</taxon>
    </lineage>
</organism>